<evidence type="ECO:0000313" key="2">
    <source>
        <dbReference type="Proteomes" id="UP000499080"/>
    </source>
</evidence>
<proteinExistence type="predicted"/>
<dbReference type="Proteomes" id="UP000499080">
    <property type="component" value="Unassembled WGS sequence"/>
</dbReference>
<protein>
    <submittedName>
        <fullName evidence="1">Uncharacterized protein</fullName>
    </submittedName>
</protein>
<dbReference type="EMBL" id="BGPR01000607">
    <property type="protein sequence ID" value="GBM28260.1"/>
    <property type="molecule type" value="Genomic_DNA"/>
</dbReference>
<gene>
    <name evidence="1" type="ORF">AVEN_54036_1</name>
</gene>
<accession>A0A4Y2EGK5</accession>
<name>A0A4Y2EGK5_ARAVE</name>
<keyword evidence="2" id="KW-1185">Reference proteome</keyword>
<dbReference type="AlphaFoldDB" id="A0A4Y2EGK5"/>
<reference evidence="1 2" key="1">
    <citation type="journal article" date="2019" name="Sci. Rep.">
        <title>Orb-weaving spider Araneus ventricosus genome elucidates the spidroin gene catalogue.</title>
        <authorList>
            <person name="Kono N."/>
            <person name="Nakamura H."/>
            <person name="Ohtoshi R."/>
            <person name="Moran D.A.P."/>
            <person name="Shinohara A."/>
            <person name="Yoshida Y."/>
            <person name="Fujiwara M."/>
            <person name="Mori M."/>
            <person name="Tomita M."/>
            <person name="Arakawa K."/>
        </authorList>
    </citation>
    <scope>NUCLEOTIDE SEQUENCE [LARGE SCALE GENOMIC DNA]</scope>
</reference>
<evidence type="ECO:0000313" key="1">
    <source>
        <dbReference type="EMBL" id="GBM28260.1"/>
    </source>
</evidence>
<comment type="caution">
    <text evidence="1">The sequence shown here is derived from an EMBL/GenBank/DDBJ whole genome shotgun (WGS) entry which is preliminary data.</text>
</comment>
<sequence>MFIVELFCLEHPLQLTDLSQRGSRIYFEVSSPPTSLSCHDSRLLGTFKRNYLPCLGHPSLVNVVNVSTLEFESVANTGKIGEEAYDVDLTEARDSTQASHLRSTERKRFLTL</sequence>
<organism evidence="1 2">
    <name type="scientific">Araneus ventricosus</name>
    <name type="common">Orbweaver spider</name>
    <name type="synonym">Epeira ventricosa</name>
    <dbReference type="NCBI Taxonomy" id="182803"/>
    <lineage>
        <taxon>Eukaryota</taxon>
        <taxon>Metazoa</taxon>
        <taxon>Ecdysozoa</taxon>
        <taxon>Arthropoda</taxon>
        <taxon>Chelicerata</taxon>
        <taxon>Arachnida</taxon>
        <taxon>Araneae</taxon>
        <taxon>Araneomorphae</taxon>
        <taxon>Entelegynae</taxon>
        <taxon>Araneoidea</taxon>
        <taxon>Araneidae</taxon>
        <taxon>Araneus</taxon>
    </lineage>
</organism>